<comment type="caution">
    <text evidence="5">The sequence shown here is derived from an EMBL/GenBank/DDBJ whole genome shotgun (WGS) entry which is preliminary data.</text>
</comment>
<reference evidence="5" key="1">
    <citation type="journal article" date="2021" name="Front. Microbiol.">
        <title>Comprehensive Comparative Genomics and Phenotyping of Methylobacterium Species.</title>
        <authorList>
            <person name="Alessa O."/>
            <person name="Ogura Y."/>
            <person name="Fujitani Y."/>
            <person name="Takami H."/>
            <person name="Hayashi T."/>
            <person name="Sahin N."/>
            <person name="Tani A."/>
        </authorList>
    </citation>
    <scope>NUCLEOTIDE SEQUENCE</scope>
    <source>
        <strain evidence="5">LMG 23639</strain>
    </source>
</reference>
<proteinExistence type="inferred from homology"/>
<evidence type="ECO:0000256" key="1">
    <source>
        <dbReference type="ARBA" id="ARBA00007734"/>
    </source>
</evidence>
<keyword evidence="3" id="KW-0732">Signal</keyword>
<sequence length="286" mass="28854">MNVRLLCLAGALIGSCTPALAQGARDNIDALIEVHAKASGVPSAFIHKVIKRESNYNPKAKGGSALGLMQIKHATARGLGYKGDAPGLYDPETNLRYGIAYLAGAYKAAKGDLALAYQYYNRGYYYAAKKLGITSEVADATPAAAPSPNSAGSFANLFTLRPSDTGGQALAYAQAASAAAPTESVEVPLPPRRPASLGGTTLVASLAPAADLSALAIAPAAAAPVQPAAAANPPAATAEAVVTDAIEVPLPPRRPAAQLLAAVGRPAAVARKAAPVLEATALPVTE</sequence>
<comment type="similarity">
    <text evidence="1">Belongs to the transglycosylase Slt family.</text>
</comment>
<feature type="domain" description="Transglycosylase SLT" evidence="4">
    <location>
        <begin position="32"/>
        <end position="134"/>
    </location>
</feature>
<reference evidence="5" key="2">
    <citation type="submission" date="2021-08" db="EMBL/GenBank/DDBJ databases">
        <authorList>
            <person name="Tani A."/>
            <person name="Ola A."/>
            <person name="Ogura Y."/>
            <person name="Katsura K."/>
            <person name="Hayashi T."/>
        </authorList>
    </citation>
    <scope>NUCLEOTIDE SEQUENCE</scope>
    <source>
        <strain evidence="5">LMG 23639</strain>
    </source>
</reference>
<dbReference type="PROSITE" id="PS51257">
    <property type="entry name" value="PROKAR_LIPOPROTEIN"/>
    <property type="match status" value="1"/>
</dbReference>
<dbReference type="Proteomes" id="UP001055102">
    <property type="component" value="Unassembled WGS sequence"/>
</dbReference>
<dbReference type="EMBL" id="BPQR01000064">
    <property type="protein sequence ID" value="GJE08179.1"/>
    <property type="molecule type" value="Genomic_DNA"/>
</dbReference>
<dbReference type="PANTHER" id="PTHR37423">
    <property type="entry name" value="SOLUBLE LYTIC MUREIN TRANSGLYCOSYLASE-RELATED"/>
    <property type="match status" value="1"/>
</dbReference>
<accession>A0ABQ4T055</accession>
<keyword evidence="6" id="KW-1185">Reference proteome</keyword>
<feature type="signal peptide" evidence="3">
    <location>
        <begin position="1"/>
        <end position="21"/>
    </location>
</feature>
<evidence type="ECO:0000313" key="6">
    <source>
        <dbReference type="Proteomes" id="UP001055102"/>
    </source>
</evidence>
<dbReference type="PANTHER" id="PTHR37423:SF2">
    <property type="entry name" value="MEMBRANE-BOUND LYTIC MUREIN TRANSGLYCOSYLASE C"/>
    <property type="match status" value="1"/>
</dbReference>
<dbReference type="RefSeq" id="WP_238277738.1">
    <property type="nucleotide sequence ID" value="NZ_BPQR01000064.1"/>
</dbReference>
<gene>
    <name evidence="5" type="ORF">AOPFMNJM_3514</name>
</gene>
<name>A0ABQ4T055_9HYPH</name>
<evidence type="ECO:0000259" key="4">
    <source>
        <dbReference type="Pfam" id="PF01464"/>
    </source>
</evidence>
<protein>
    <recommendedName>
        <fullName evidence="4">Transglycosylase SLT domain-containing protein</fullName>
    </recommendedName>
</protein>
<organism evidence="5 6">
    <name type="scientific">Methylobacterium jeotgali</name>
    <dbReference type="NCBI Taxonomy" id="381630"/>
    <lineage>
        <taxon>Bacteria</taxon>
        <taxon>Pseudomonadati</taxon>
        <taxon>Pseudomonadota</taxon>
        <taxon>Alphaproteobacteria</taxon>
        <taxon>Hyphomicrobiales</taxon>
        <taxon>Methylobacteriaceae</taxon>
        <taxon>Methylobacterium</taxon>
    </lineage>
</organism>
<evidence type="ECO:0000256" key="2">
    <source>
        <dbReference type="ARBA" id="ARBA00009387"/>
    </source>
</evidence>
<dbReference type="InterPro" id="IPR008258">
    <property type="entry name" value="Transglycosylase_SLT_dom_1"/>
</dbReference>
<dbReference type="Pfam" id="PF01464">
    <property type="entry name" value="SLT"/>
    <property type="match status" value="1"/>
</dbReference>
<dbReference type="SUPFAM" id="SSF53955">
    <property type="entry name" value="Lysozyme-like"/>
    <property type="match status" value="1"/>
</dbReference>
<comment type="similarity">
    <text evidence="2">Belongs to the virb1 family.</text>
</comment>
<dbReference type="Gene3D" id="1.10.530.10">
    <property type="match status" value="1"/>
</dbReference>
<evidence type="ECO:0000313" key="5">
    <source>
        <dbReference type="EMBL" id="GJE08179.1"/>
    </source>
</evidence>
<evidence type="ECO:0000256" key="3">
    <source>
        <dbReference type="SAM" id="SignalP"/>
    </source>
</evidence>
<dbReference type="InterPro" id="IPR023346">
    <property type="entry name" value="Lysozyme-like_dom_sf"/>
</dbReference>
<feature type="chain" id="PRO_5046342779" description="Transglycosylase SLT domain-containing protein" evidence="3">
    <location>
        <begin position="22"/>
        <end position="286"/>
    </location>
</feature>